<name>A0ACA9RD11_9GLOM</name>
<feature type="non-terminal residue" evidence="1">
    <location>
        <position position="1"/>
    </location>
</feature>
<dbReference type="Proteomes" id="UP000789366">
    <property type="component" value="Unassembled WGS sequence"/>
</dbReference>
<dbReference type="EMBL" id="CAJVPW010065590">
    <property type="protein sequence ID" value="CAG8787245.1"/>
    <property type="molecule type" value="Genomic_DNA"/>
</dbReference>
<gene>
    <name evidence="1" type="ORF">SPELUC_LOCUS16907</name>
</gene>
<sequence>VAESIKQKSIIDFFESTNQSMMINDRFFLNDLEFSNNDDGIPDNDYFL</sequence>
<evidence type="ECO:0000313" key="1">
    <source>
        <dbReference type="EMBL" id="CAG8787245.1"/>
    </source>
</evidence>
<protein>
    <submittedName>
        <fullName evidence="1">11240_t:CDS:1</fullName>
    </submittedName>
</protein>
<organism evidence="1 2">
    <name type="scientific">Cetraspora pellucida</name>
    <dbReference type="NCBI Taxonomy" id="1433469"/>
    <lineage>
        <taxon>Eukaryota</taxon>
        <taxon>Fungi</taxon>
        <taxon>Fungi incertae sedis</taxon>
        <taxon>Mucoromycota</taxon>
        <taxon>Glomeromycotina</taxon>
        <taxon>Glomeromycetes</taxon>
        <taxon>Diversisporales</taxon>
        <taxon>Gigasporaceae</taxon>
        <taxon>Cetraspora</taxon>
    </lineage>
</organism>
<accession>A0ACA9RD11</accession>
<feature type="non-terminal residue" evidence="1">
    <location>
        <position position="48"/>
    </location>
</feature>
<comment type="caution">
    <text evidence="1">The sequence shown here is derived from an EMBL/GenBank/DDBJ whole genome shotgun (WGS) entry which is preliminary data.</text>
</comment>
<reference evidence="1" key="1">
    <citation type="submission" date="2021-06" db="EMBL/GenBank/DDBJ databases">
        <authorList>
            <person name="Kallberg Y."/>
            <person name="Tangrot J."/>
            <person name="Rosling A."/>
        </authorList>
    </citation>
    <scope>NUCLEOTIDE SEQUENCE</scope>
    <source>
        <strain evidence="1">28 12/20/2015</strain>
    </source>
</reference>
<keyword evidence="2" id="KW-1185">Reference proteome</keyword>
<evidence type="ECO:0000313" key="2">
    <source>
        <dbReference type="Proteomes" id="UP000789366"/>
    </source>
</evidence>
<proteinExistence type="predicted"/>